<proteinExistence type="predicted"/>
<sequence>MNTDTRNALIGALPHGSKFLFVLNAKASATGAPIFAGIDRAEKLRRRAAGKRQRAARRINRAA</sequence>
<accession>A0ABS4TFX9</accession>
<gene>
    <name evidence="1" type="ORF">JOF56_003707</name>
</gene>
<reference evidence="1 2" key="1">
    <citation type="submission" date="2021-03" db="EMBL/GenBank/DDBJ databases">
        <title>Sequencing the genomes of 1000 actinobacteria strains.</title>
        <authorList>
            <person name="Klenk H.-P."/>
        </authorList>
    </citation>
    <scope>NUCLEOTIDE SEQUENCE [LARGE SCALE GENOMIC DNA]</scope>
    <source>
        <strain evidence="1 2">DSM 46670</strain>
    </source>
</reference>
<dbReference type="EMBL" id="JAGINW010000001">
    <property type="protein sequence ID" value="MBP2323322.1"/>
    <property type="molecule type" value="Genomic_DNA"/>
</dbReference>
<evidence type="ECO:0000313" key="1">
    <source>
        <dbReference type="EMBL" id="MBP2323322.1"/>
    </source>
</evidence>
<protein>
    <submittedName>
        <fullName evidence="1">Uncharacterized protein</fullName>
    </submittedName>
</protein>
<dbReference type="Proteomes" id="UP001519332">
    <property type="component" value="Unassembled WGS sequence"/>
</dbReference>
<dbReference type="RefSeq" id="WP_209639538.1">
    <property type="nucleotide sequence ID" value="NZ_JAGINW010000001.1"/>
</dbReference>
<comment type="caution">
    <text evidence="1">The sequence shown here is derived from an EMBL/GenBank/DDBJ whole genome shotgun (WGS) entry which is preliminary data.</text>
</comment>
<keyword evidence="2" id="KW-1185">Reference proteome</keyword>
<name>A0ABS4TFX9_9PSEU</name>
<evidence type="ECO:0000313" key="2">
    <source>
        <dbReference type="Proteomes" id="UP001519332"/>
    </source>
</evidence>
<organism evidence="1 2">
    <name type="scientific">Kibdelosporangium banguiense</name>
    <dbReference type="NCBI Taxonomy" id="1365924"/>
    <lineage>
        <taxon>Bacteria</taxon>
        <taxon>Bacillati</taxon>
        <taxon>Actinomycetota</taxon>
        <taxon>Actinomycetes</taxon>
        <taxon>Pseudonocardiales</taxon>
        <taxon>Pseudonocardiaceae</taxon>
        <taxon>Kibdelosporangium</taxon>
    </lineage>
</organism>